<dbReference type="InterPro" id="IPR003593">
    <property type="entry name" value="AAA+_ATPase"/>
</dbReference>
<feature type="compositionally biased region" description="Basic and acidic residues" evidence="1">
    <location>
        <begin position="49"/>
        <end position="63"/>
    </location>
</feature>
<name>A0AAU9VS14_9CNID</name>
<dbReference type="PANTHER" id="PTHR22605:SF16">
    <property type="entry name" value="E3 UBIQUITIN-PROTEIN LIGASE RNF213"/>
    <property type="match status" value="1"/>
</dbReference>
<feature type="compositionally biased region" description="Acidic residues" evidence="1">
    <location>
        <begin position="2667"/>
        <end position="2677"/>
    </location>
</feature>
<feature type="compositionally biased region" description="Low complexity" evidence="1">
    <location>
        <begin position="97"/>
        <end position="114"/>
    </location>
</feature>
<accession>A0AAU9VS14</accession>
<dbReference type="GO" id="GO:0004842">
    <property type="term" value="F:ubiquitin-protein transferase activity"/>
    <property type="evidence" value="ECO:0007669"/>
    <property type="project" value="InterPro"/>
</dbReference>
<feature type="compositionally biased region" description="Polar residues" evidence="1">
    <location>
        <begin position="129"/>
        <end position="152"/>
    </location>
</feature>
<evidence type="ECO:0000313" key="3">
    <source>
        <dbReference type="EMBL" id="CAH3037764.1"/>
    </source>
</evidence>
<keyword evidence="4" id="KW-1185">Reference proteome</keyword>
<proteinExistence type="predicted"/>
<feature type="compositionally biased region" description="Basic and acidic residues" evidence="1">
    <location>
        <begin position="83"/>
        <end position="96"/>
    </location>
</feature>
<dbReference type="SUPFAM" id="SSF52540">
    <property type="entry name" value="P-loop containing nucleoside triphosphate hydrolases"/>
    <property type="match status" value="1"/>
</dbReference>
<feature type="region of interest" description="Disordered" evidence="1">
    <location>
        <begin position="1722"/>
        <end position="1762"/>
    </location>
</feature>
<dbReference type="InterPro" id="IPR027417">
    <property type="entry name" value="P-loop_NTPase"/>
</dbReference>
<sequence>MKCPSCGNVELQEHHRFCCSCGFNLAAEGSSGTSAVLKTSSEQFTVTSDHLDKTEVSENRPEPSQDQSSNVINQLTSITESVDEAKSKKDDFERDGSSNGEEGNQNTNNNPPNMSEVQALQKEEKIPLTDSSIEAQKQSTNTDGNSKDSGNGQHYVLKSETGAASVDSKKGEAVTPETSKSSENERAGQSTYRTASSQPLTSNQPLSTHSDSRVTNPDTEFLTVIFHALLTPTFQFNPRQGDRIFICGSFPFSWKDPQNQVEVRIVRDLPDGYFVLEGEANITLRQASQRISYKYTVFRPQGKNVSPKPLWECLLGCVPYTRDHVNRSLLIREDSRKSNAVWHQYDDAVFSEPRIWDAFTNHLPFLKKVSLDPAEGRRKAMLIMLPEWDRIASGERGITASTALTQINNVMYCMREQEVENGSYIFYRILPGFDEKQVLFDYLFTRLKYNTHVQQTQARDDEVQVKRLVTSIMIASLAVGHRLMFIEDKVLSDILENLALHGNTILKKCIEFEELLLHFPDKVQRTLVDNLKRLCKYVIEQRYGIFHWLFAVPLLHFLSKSVVPFSGGQRPAAPSSLNDNNWWGADDLFDFFQVRWQVLNARANTPTLLQNQLSPMFELDPLFKRTFLLALSIFDMSKVLKRGSFSLFEVCWTLLRVVKERDRPLILTEEEWDSLEECIKDMNAVHEKFERAEHFTQWEEMTSLAQAASQLLQHLLTEHQLVIQKRSQILCDLLKLLGNSLVLAKQDSPAAQIDGKEGNTHEHIFKQSFESLRESLETLHRASGRLQQASKKYCQEEFQFWSNLLSVKLDDDEMQQSLESCVKGVFESRICEIDYQRVMELYCTLDLGIYHQDVGDCLMSTAFKAIDRSRQGDVREDQMEKLRASLESSKLTDRQASGVGKLFGRFLMKQWPKGSDGGDPSRDELLRHLFSWKPMEEYFKYFNGQGKDGATLSSEGSVLLLKASSLLERVSNGLRNAEIDVKTLRLVQRNRQKFLRLNYLRTSSEDNQSRVLHEAVKMDRVKEKQNETDPMEVFLEMRCEELKAFESEREAVLSFVEFCSAVKSVEVNFDEIKEKLKNDVTSCRVLELCHKRGISEEPLVKYFELTPRNKRMTQYLHLLRSSFLFRTIWNKCEKNAASICRGDPRLAGVMTLDTVHELLWTKSFERWQTLWDRVCSGQISLREVDERFGKFRNEPEYFDTEIKIALKLLPDEQDVEAVINERVGQIKQYQKLRGCEEAAAAILEFQEAMELEGDFQVLDDFYDQMSDEFRGRPLSSIGDDVLEMGKDLEHVTPVMIDCLKTVVTSKDYIYWLRKEVQGADEVKTLVDLAMMSAGETDIETDRVSCVHTTALGFAPFIFDLDKDTSFGKLISACESVWREIEKDKSLLEKLNSISRHLDWLKGVKDEHAMSSLKLAQAINERGVYSIGHLQDSVEPARLYYKKSVDSVISLLLPLTDLSGERKEFSLEKLQELQSKLALISGKESQGGQEDINKFGELLQGAVQLGQAYVNLCETGDVSHLDWNEEYKCKSSMGKRIIDEIQSKCVEFEQLCYACKEHINEMRMKYPELNFFTIQQLLFLRKELASLKQGLTLESLNLQVYSLLEKVLPSLHRKLLHEALIEAGIWSTDFDLDFYSGQDARSTTSPSSQDDTFRDNEEISEKYESLFDNVERLNPSEPERLAVAALYNDMKGNVAELVLWCVQNKDKSDLIDELYEKASEDSKFRGIIGETPDSDEESSQSSQHSDDQMSLQEGDDEFSHSSLPEEENFMLNETLGGTFLTLDEIGVFLSCLVAGNEDRVMRREIQTYLKRGQPNLMLAKKENIFSAVLELYKEEGMHSLPNSDEVLVCTSETTSEEVELLFRRALASNGNKLYCLVNGDLLDYDVSQKVVDCLHTLLHDYSYPESLALVVLCSSENEERAHIITCLEQYKVLMPRYPRPDELRRYLAKQFTVPGQRPGVYREKHVIWSPAAEVSRAENLNVLVVSSEHPGVGKSLVVRRLAEELEMLPNNQLVVEVMLQEGEETPRLCVTIPFHDKHAHVADAVGFFLPHALHSDIPLSRIFHLDRSCVVTPEFETLLFNLLILGELTDDCGRVWRRNSHDLYILEITNPTLMRPKESSEACKFDQLLPQIRCRLPTDTLFSLRRKSAAKETNSPSFDEGELKSDEVQRVWQYLQLIKEKPELIQEFYYDQNSKRTSPAECLKTLIRNCGVTNPSWSELRYFVNFLNYQLRDCEESAFCNTSLVEDTLEGFRNFVVNFMIIMSKDFSMRSLTDIDTSQTHGTSAGLEEEHDIVPFRLRRRWEKRPHPYIFFNPDHVTMTFLGFRVDQEGNLLDPQTQQIIQEGIMKRRLRTGLSVQKVDLDNSFESYSKFQKIELLCAVMGINFVHDPDDSYELTGDNVKKILAIYMRFRCNIPVIIMGETGCGKTKLIRYLCGLQTEGERQRNMLLMKIHGGTTYKDIERNVLQAEAMAISNKHEGKNIDTVLFFDEANTTEALGMIKEIMVDRRCNGRPLSESLKFIVACNPYRKHTDEMIQKLESAGLGYHVTAEETAERLGKIPLRNLVYRVHAIPESMRSLVWDFGQLNPEVEELYTQQIVRRYVDQGRLPGDENLVSAIASVLAASQRFMREKKDECSFVSLRDVKRAMEVMLWFHEHFQHFSSLMQEKESDNEDDGENEGETSSHVMQPNLKEVPLASVDEISVLKEEEHAGFKVERRKLIDHSGRFNPLKEEVKETDERPILLESVSKQIPCAAPKKTRFILSEETKDLPKPPHVVPLFDLPVPKFDFKESYEGPLPEENFIIVHCAKIKLTYFLFFETTVIPVIIYFREMSATGLTQYPGL</sequence>
<feature type="compositionally biased region" description="Polar residues" evidence="1">
    <location>
        <begin position="64"/>
        <end position="80"/>
    </location>
</feature>
<feature type="domain" description="AAA+ ATPase" evidence="2">
    <location>
        <begin position="2411"/>
        <end position="2548"/>
    </location>
</feature>
<evidence type="ECO:0000313" key="4">
    <source>
        <dbReference type="Proteomes" id="UP001159428"/>
    </source>
</evidence>
<gene>
    <name evidence="3" type="ORF">PMEA_00021340</name>
</gene>
<dbReference type="PANTHER" id="PTHR22605">
    <property type="entry name" value="RZ-TYPE DOMAIN-CONTAINING PROTEIN"/>
    <property type="match status" value="1"/>
</dbReference>
<feature type="region of interest" description="Disordered" evidence="1">
    <location>
        <begin position="45"/>
        <end position="114"/>
    </location>
</feature>
<organism evidence="3 4">
    <name type="scientific">Pocillopora meandrina</name>
    <dbReference type="NCBI Taxonomy" id="46732"/>
    <lineage>
        <taxon>Eukaryota</taxon>
        <taxon>Metazoa</taxon>
        <taxon>Cnidaria</taxon>
        <taxon>Anthozoa</taxon>
        <taxon>Hexacorallia</taxon>
        <taxon>Scleractinia</taxon>
        <taxon>Astrocoeniina</taxon>
        <taxon>Pocilloporidae</taxon>
        <taxon>Pocillopora</taxon>
    </lineage>
</organism>
<feature type="region of interest" description="Disordered" evidence="1">
    <location>
        <begin position="127"/>
        <end position="214"/>
    </location>
</feature>
<dbReference type="EMBL" id="CALNXJ010000004">
    <property type="protein sequence ID" value="CAH3037764.1"/>
    <property type="molecule type" value="Genomic_DNA"/>
</dbReference>
<feature type="region of interest" description="Disordered" evidence="1">
    <location>
        <begin position="2662"/>
        <end position="2688"/>
    </location>
</feature>
<evidence type="ECO:0000256" key="1">
    <source>
        <dbReference type="SAM" id="MobiDB-lite"/>
    </source>
</evidence>
<dbReference type="Gene3D" id="3.40.50.300">
    <property type="entry name" value="P-loop containing nucleotide triphosphate hydrolases"/>
    <property type="match status" value="1"/>
</dbReference>
<dbReference type="GO" id="GO:0016887">
    <property type="term" value="F:ATP hydrolysis activity"/>
    <property type="evidence" value="ECO:0007669"/>
    <property type="project" value="InterPro"/>
</dbReference>
<evidence type="ECO:0000259" key="2">
    <source>
        <dbReference type="SMART" id="SM00382"/>
    </source>
</evidence>
<reference evidence="3 4" key="1">
    <citation type="submission" date="2022-05" db="EMBL/GenBank/DDBJ databases">
        <authorList>
            <consortium name="Genoscope - CEA"/>
            <person name="William W."/>
        </authorList>
    </citation>
    <scope>NUCLEOTIDE SEQUENCE [LARGE SCALE GENOMIC DNA]</scope>
</reference>
<dbReference type="Proteomes" id="UP001159428">
    <property type="component" value="Unassembled WGS sequence"/>
</dbReference>
<comment type="caution">
    <text evidence="3">The sequence shown here is derived from an EMBL/GenBank/DDBJ whole genome shotgun (WGS) entry which is preliminary data.</text>
</comment>
<feature type="compositionally biased region" description="Polar residues" evidence="1">
    <location>
        <begin position="187"/>
        <end position="214"/>
    </location>
</feature>
<protein>
    <recommendedName>
        <fullName evidence="2">AAA+ ATPase domain-containing protein</fullName>
    </recommendedName>
</protein>
<dbReference type="SMART" id="SM00382">
    <property type="entry name" value="AAA"/>
    <property type="match status" value="1"/>
</dbReference>
<dbReference type="InterPro" id="IPR031248">
    <property type="entry name" value="RNF213"/>
</dbReference>
<feature type="compositionally biased region" description="Low complexity" evidence="1">
    <location>
        <begin position="1738"/>
        <end position="1751"/>
    </location>
</feature>